<comment type="caution">
    <text evidence="1">Lacks conserved residue(s) required for the propagation of feature annotation.</text>
</comment>
<keyword evidence="1" id="KW-1133">Transmembrane helix</keyword>
<feature type="transmembrane region" description="Helical" evidence="1">
    <location>
        <begin position="470"/>
        <end position="492"/>
    </location>
</feature>
<dbReference type="NCBIfam" id="NF033912">
    <property type="entry name" value="msc"/>
    <property type="match status" value="1"/>
</dbReference>
<feature type="transmembrane region" description="Helical" evidence="1">
    <location>
        <begin position="447"/>
        <end position="464"/>
    </location>
</feature>
<keyword evidence="1" id="KW-0472">Membrane</keyword>
<evidence type="ECO:0000313" key="3">
    <source>
        <dbReference type="Proteomes" id="UP000306236"/>
    </source>
</evidence>
<dbReference type="GO" id="GO:0005886">
    <property type="term" value="C:plasma membrane"/>
    <property type="evidence" value="ECO:0007669"/>
    <property type="project" value="UniProtKB-SubCell"/>
</dbReference>
<dbReference type="Proteomes" id="UP000306236">
    <property type="component" value="Unassembled WGS sequence"/>
</dbReference>
<protein>
    <recommendedName>
        <fullName evidence="1">Small-conductance mechanosensitive channel</fullName>
    </recommendedName>
</protein>
<dbReference type="EMBL" id="SSWX01000018">
    <property type="protein sequence ID" value="THJ32004.1"/>
    <property type="molecule type" value="Genomic_DNA"/>
</dbReference>
<dbReference type="Pfam" id="PF05552">
    <property type="entry name" value="MS_channel_1st_1"/>
    <property type="match status" value="4"/>
</dbReference>
<keyword evidence="3" id="KW-1185">Reference proteome</keyword>
<accession>A0A4S5BHY1</accession>
<feature type="transmembrane region" description="Helical" evidence="1">
    <location>
        <begin position="20"/>
        <end position="41"/>
    </location>
</feature>
<comment type="caution">
    <text evidence="2">The sequence shown here is derived from an EMBL/GenBank/DDBJ whole genome shotgun (WGS) entry which is preliminary data.</text>
</comment>
<reference evidence="2 3" key="1">
    <citation type="submission" date="2019-04" db="EMBL/GenBank/DDBJ databases">
        <title>Lampropedia sp YIM MLB12 draf genome.</title>
        <authorList>
            <person name="Wang Y.-X."/>
        </authorList>
    </citation>
    <scope>NUCLEOTIDE SEQUENCE [LARGE SCALE GENOMIC DNA]</scope>
    <source>
        <strain evidence="2 3">YIM MLB12</strain>
    </source>
</reference>
<dbReference type="InterPro" id="IPR045275">
    <property type="entry name" value="MscS_archaea/bacteria_type"/>
</dbReference>
<keyword evidence="1" id="KW-0997">Cell inner membrane</keyword>
<dbReference type="AlphaFoldDB" id="A0A4S5BHY1"/>
<dbReference type="RefSeq" id="WP_136407169.1">
    <property type="nucleotide sequence ID" value="NZ_SSWX01000018.1"/>
</dbReference>
<keyword evidence="1" id="KW-1003">Cell membrane</keyword>
<dbReference type="PANTHER" id="PTHR30221">
    <property type="entry name" value="SMALL-CONDUCTANCE MECHANOSENSITIVE CHANNEL"/>
    <property type="match status" value="1"/>
</dbReference>
<feature type="transmembrane region" description="Helical" evidence="1">
    <location>
        <begin position="153"/>
        <end position="178"/>
    </location>
</feature>
<dbReference type="GO" id="GO:0008381">
    <property type="term" value="F:mechanosensitive monoatomic ion channel activity"/>
    <property type="evidence" value="ECO:0007669"/>
    <property type="project" value="InterPro"/>
</dbReference>
<dbReference type="PANTHER" id="PTHR30221:SF1">
    <property type="entry name" value="SMALL-CONDUCTANCE MECHANOSENSITIVE CHANNEL"/>
    <property type="match status" value="1"/>
</dbReference>
<comment type="function">
    <text evidence="1">Mechanosensitive channel that participates in the regulation of osmotic pressure changes within the cell, opening in response to stretch forces in the membrane lipid bilayer, without the need for other proteins. Contributes to normal resistance to hypoosmotic shock. Forms an ion channel of 1.0 nanosiemens conductance with a slight preference for anions.</text>
</comment>
<gene>
    <name evidence="2" type="ORF">E8K88_13305</name>
</gene>
<proteinExistence type="inferred from homology"/>
<keyword evidence="1" id="KW-0813">Transport</keyword>
<name>A0A4S5BHY1_9BURK</name>
<comment type="subunit">
    <text evidence="1">Homoheptamer.</text>
</comment>
<sequence length="512" mass="54538">MPPSFTDQLQASLGGYLPLMLGAIAILLVGLVLALLLKAGIRKALLAIGLDRRLNQQTLSPISYTNIVANIGFWFVLLLTLLAMLSTLRFEALYQPFASLASEIMLYLPRILLAGILALTAWVLAVVLRLGINKLTDSTQLDEKLSESAGVQPIGAILGDVVFWLVLLLFLPAIVAALRIEGLAAPLTDLTQRITGSLPNIFAAAVIGVAGWLLAKVLHGLVTNLASAAGADRLGSSLGLPADVRISRLLGTLTFIFVLVPSTIAALDALEISAISDPAAGMLAQFMDAVPNIFAAILILALAWYVGKLVSNLVTRLLENLGFDHLPARLGLQCRSAEQDDEDKPLYPALDTDTTTSNTTHAPAYTLSPSAWLGRLAWFFIMLFASMEAANQLSFYSVRDLLMVFIDFGSDVLLGSVILLVGYWLADVVAKAIVRANPSSGRVPARIVRIAIIALVLAMGLRAMGIADDIINLGFGLVLGAVAVAVALAFGLGGREAASKLTQHWLDKYLKK</sequence>
<feature type="transmembrane region" description="Helical" evidence="1">
    <location>
        <begin position="62"/>
        <end position="87"/>
    </location>
</feature>
<feature type="transmembrane region" description="Helical" evidence="1">
    <location>
        <begin position="289"/>
        <end position="307"/>
    </location>
</feature>
<evidence type="ECO:0000313" key="2">
    <source>
        <dbReference type="EMBL" id="THJ32004.1"/>
    </source>
</evidence>
<evidence type="ECO:0000256" key="1">
    <source>
        <dbReference type="RuleBase" id="RU369025"/>
    </source>
</evidence>
<feature type="transmembrane region" description="Helical" evidence="1">
    <location>
        <begin position="249"/>
        <end position="269"/>
    </location>
</feature>
<comment type="similarity">
    <text evidence="1">Belongs to the MscS (TC 1.A.23) family.</text>
</comment>
<dbReference type="InterPro" id="IPR008910">
    <property type="entry name" value="MSC_TM_helix"/>
</dbReference>
<organism evidence="2 3">
    <name type="scientific">Lampropedia aestuarii</name>
    <dbReference type="NCBI Taxonomy" id="2562762"/>
    <lineage>
        <taxon>Bacteria</taxon>
        <taxon>Pseudomonadati</taxon>
        <taxon>Pseudomonadota</taxon>
        <taxon>Betaproteobacteria</taxon>
        <taxon>Burkholderiales</taxon>
        <taxon>Comamonadaceae</taxon>
        <taxon>Lampropedia</taxon>
    </lineage>
</organism>
<dbReference type="OrthoDB" id="1411407at2"/>
<keyword evidence="1" id="KW-0407">Ion channel</keyword>
<comment type="subcellular location">
    <subcellularLocation>
        <location evidence="1">Cell inner membrane</location>
        <topology evidence="1">Multi-pass membrane protein</topology>
    </subcellularLocation>
</comment>
<feature type="transmembrane region" description="Helical" evidence="1">
    <location>
        <begin position="198"/>
        <end position="215"/>
    </location>
</feature>
<feature type="transmembrane region" description="Helical" evidence="1">
    <location>
        <begin position="107"/>
        <end position="132"/>
    </location>
</feature>
<keyword evidence="1" id="KW-0406">Ion transport</keyword>
<feature type="transmembrane region" description="Helical" evidence="1">
    <location>
        <begin position="401"/>
        <end position="426"/>
    </location>
</feature>
<keyword evidence="1" id="KW-0812">Transmembrane</keyword>